<keyword evidence="1" id="KW-0175">Coiled coil</keyword>
<gene>
    <name evidence="2" type="ORF">PARMNEM_LOCUS14695</name>
</gene>
<name>A0AAV1LI79_9NEOP</name>
<evidence type="ECO:0000313" key="3">
    <source>
        <dbReference type="Proteomes" id="UP001314205"/>
    </source>
</evidence>
<accession>A0AAV1LI79</accession>
<keyword evidence="3" id="KW-1185">Reference proteome</keyword>
<protein>
    <submittedName>
        <fullName evidence="2">Uncharacterized protein</fullName>
    </submittedName>
</protein>
<dbReference type="AlphaFoldDB" id="A0AAV1LI79"/>
<dbReference type="EMBL" id="CAVLGL010000091">
    <property type="protein sequence ID" value="CAK1595181.1"/>
    <property type="molecule type" value="Genomic_DNA"/>
</dbReference>
<evidence type="ECO:0000313" key="2">
    <source>
        <dbReference type="EMBL" id="CAK1595181.1"/>
    </source>
</evidence>
<comment type="caution">
    <text evidence="2">The sequence shown here is derived from an EMBL/GenBank/DDBJ whole genome shotgun (WGS) entry which is preliminary data.</text>
</comment>
<proteinExistence type="predicted"/>
<feature type="coiled-coil region" evidence="1">
    <location>
        <begin position="39"/>
        <end position="80"/>
    </location>
</feature>
<organism evidence="2 3">
    <name type="scientific">Parnassius mnemosyne</name>
    <name type="common">clouded apollo</name>
    <dbReference type="NCBI Taxonomy" id="213953"/>
    <lineage>
        <taxon>Eukaryota</taxon>
        <taxon>Metazoa</taxon>
        <taxon>Ecdysozoa</taxon>
        <taxon>Arthropoda</taxon>
        <taxon>Hexapoda</taxon>
        <taxon>Insecta</taxon>
        <taxon>Pterygota</taxon>
        <taxon>Neoptera</taxon>
        <taxon>Endopterygota</taxon>
        <taxon>Lepidoptera</taxon>
        <taxon>Glossata</taxon>
        <taxon>Ditrysia</taxon>
        <taxon>Papilionoidea</taxon>
        <taxon>Papilionidae</taxon>
        <taxon>Parnassiinae</taxon>
        <taxon>Parnassini</taxon>
        <taxon>Parnassius</taxon>
        <taxon>Driopa</taxon>
    </lineage>
</organism>
<sequence>MNFENITVRKNKTILNSPNSSFESTNSDYLSKSLPQLSSSLSYEEFERLKEEIEQLRMQLNTANNERDNLIMENNTLKKQTAEQQNTITNLKKICSETQSSTKKNSTIKKQRCKVKNLNIVHRKKLDMSFIDLETKSSEGNTTEFATRNMSKNGSSQVHKLNFKKCDQYKTDGAILNLHEENKVINNQQPFKPIDNKTKSQLIIFGGQQFTGLATLLIQSRNNNQYKDYQVFSTTKPYATTEEILKSIYKLNDCEDNYLIICIGENDTNPNKIIIELVSMLKYLKKTKILVFNVLQNRKKAKIEYTTIPKKGTIPFYFKSCKNVHSGDNCQEVNSTTAFLNKMEIVNTETHKKGTIPYYFKKSIPCLNRQPDPQLPLQAKTCFRP</sequence>
<reference evidence="2 3" key="1">
    <citation type="submission" date="2023-11" db="EMBL/GenBank/DDBJ databases">
        <authorList>
            <person name="Hedman E."/>
            <person name="Englund M."/>
            <person name="Stromberg M."/>
            <person name="Nyberg Akerstrom W."/>
            <person name="Nylinder S."/>
            <person name="Jareborg N."/>
            <person name="Kallberg Y."/>
            <person name="Kronander E."/>
        </authorList>
    </citation>
    <scope>NUCLEOTIDE SEQUENCE [LARGE SCALE GENOMIC DNA]</scope>
</reference>
<evidence type="ECO:0000256" key="1">
    <source>
        <dbReference type="SAM" id="Coils"/>
    </source>
</evidence>
<dbReference type="Proteomes" id="UP001314205">
    <property type="component" value="Unassembled WGS sequence"/>
</dbReference>